<keyword evidence="3" id="KW-1185">Reference proteome</keyword>
<comment type="caution">
    <text evidence="2">The sequence shown here is derived from an EMBL/GenBank/DDBJ whole genome shotgun (WGS) entry which is preliminary data.</text>
</comment>
<dbReference type="SUPFAM" id="SSF109854">
    <property type="entry name" value="DinB/YfiT-like putative metalloenzymes"/>
    <property type="match status" value="1"/>
</dbReference>
<feature type="region of interest" description="Disordered" evidence="1">
    <location>
        <begin position="1"/>
        <end position="20"/>
    </location>
</feature>
<dbReference type="EMBL" id="RJJQ01000003">
    <property type="protein sequence ID" value="RNI24442.1"/>
    <property type="molecule type" value="Genomic_DNA"/>
</dbReference>
<dbReference type="AlphaFoldDB" id="A0A3M9MFW5"/>
<organism evidence="2 3">
    <name type="scientific">Flexivirga caeni</name>
    <dbReference type="NCBI Taxonomy" id="2294115"/>
    <lineage>
        <taxon>Bacteria</taxon>
        <taxon>Bacillati</taxon>
        <taxon>Actinomycetota</taxon>
        <taxon>Actinomycetes</taxon>
        <taxon>Micrococcales</taxon>
        <taxon>Dermacoccaceae</taxon>
        <taxon>Flexivirga</taxon>
    </lineage>
</organism>
<gene>
    <name evidence="2" type="ORF">EFY87_05690</name>
</gene>
<evidence type="ECO:0000256" key="1">
    <source>
        <dbReference type="SAM" id="MobiDB-lite"/>
    </source>
</evidence>
<dbReference type="Proteomes" id="UP000271678">
    <property type="component" value="Unassembled WGS sequence"/>
</dbReference>
<dbReference type="Pfam" id="PF04978">
    <property type="entry name" value="MST"/>
    <property type="match status" value="1"/>
</dbReference>
<reference evidence="2 3" key="1">
    <citation type="submission" date="2018-11" db="EMBL/GenBank/DDBJ databases">
        <title>Draft genome of Simplicispira Flexivirga sp. BO-16.</title>
        <authorList>
            <person name="Im W.T."/>
        </authorList>
    </citation>
    <scope>NUCLEOTIDE SEQUENCE [LARGE SCALE GENOMIC DNA]</scope>
    <source>
        <strain evidence="2 3">BO-16</strain>
    </source>
</reference>
<dbReference type="RefSeq" id="WP_123270482.1">
    <property type="nucleotide sequence ID" value="NZ_RJJQ01000003.1"/>
</dbReference>
<evidence type="ECO:0000313" key="3">
    <source>
        <dbReference type="Proteomes" id="UP000271678"/>
    </source>
</evidence>
<feature type="compositionally biased region" description="Low complexity" evidence="1">
    <location>
        <begin position="1"/>
        <end position="18"/>
    </location>
</feature>
<protein>
    <submittedName>
        <fullName evidence="2">DinB family protein</fullName>
    </submittedName>
</protein>
<accession>A0A3M9MFW5</accession>
<proteinExistence type="predicted"/>
<dbReference type="OrthoDB" id="4548523at2"/>
<sequence length="185" mass="20185">MTAATTPAPDPATRVDPPVHAPETETLLGYLNYQRDTFRLKTGGLGAEQLATTLGPSPMTLGGMIKHLALVEVSWLHRVLHGEDEPEPWASVDWDKDADWDWHSAASDTPSELSALLEESVRIGDAGIQRALEAGGMDALSSKPSRRTGEPFTLRWIVTHLIEEYARHNGHADLIRESIDGSTGE</sequence>
<dbReference type="InterPro" id="IPR007061">
    <property type="entry name" value="MST-like"/>
</dbReference>
<dbReference type="InterPro" id="IPR034660">
    <property type="entry name" value="DinB/YfiT-like"/>
</dbReference>
<evidence type="ECO:0000313" key="2">
    <source>
        <dbReference type="EMBL" id="RNI24442.1"/>
    </source>
</evidence>
<dbReference type="Gene3D" id="1.20.120.450">
    <property type="entry name" value="dinb family like domain"/>
    <property type="match status" value="1"/>
</dbReference>
<name>A0A3M9MFW5_9MICO</name>